<evidence type="ECO:0000256" key="2">
    <source>
        <dbReference type="ARBA" id="ARBA00022692"/>
    </source>
</evidence>
<dbReference type="EMBL" id="JACHGF010000008">
    <property type="protein sequence ID" value="MBB5286229.1"/>
    <property type="molecule type" value="Genomic_DNA"/>
</dbReference>
<keyword evidence="4 5" id="KW-0472">Membrane</keyword>
<feature type="transmembrane region" description="Helical" evidence="5">
    <location>
        <begin position="455"/>
        <end position="476"/>
    </location>
</feature>
<feature type="transmembrane region" description="Helical" evidence="5">
    <location>
        <begin position="247"/>
        <end position="266"/>
    </location>
</feature>
<evidence type="ECO:0000256" key="4">
    <source>
        <dbReference type="ARBA" id="ARBA00023136"/>
    </source>
</evidence>
<feature type="transmembrane region" description="Helical" evidence="5">
    <location>
        <begin position="214"/>
        <end position="240"/>
    </location>
</feature>
<evidence type="ECO:0000313" key="8">
    <source>
        <dbReference type="Proteomes" id="UP000557307"/>
    </source>
</evidence>
<accession>A0A840U309</accession>
<dbReference type="InterPro" id="IPR013525">
    <property type="entry name" value="ABC2_TM"/>
</dbReference>
<evidence type="ECO:0000259" key="6">
    <source>
        <dbReference type="Pfam" id="PF12698"/>
    </source>
</evidence>
<dbReference type="Pfam" id="PF12698">
    <property type="entry name" value="ABC2_membrane_3"/>
    <property type="match status" value="1"/>
</dbReference>
<feature type="domain" description="ABC-2 type transporter transmembrane" evidence="6">
    <location>
        <begin position="138"/>
        <end position="262"/>
    </location>
</feature>
<dbReference type="GO" id="GO:0005886">
    <property type="term" value="C:plasma membrane"/>
    <property type="evidence" value="ECO:0007669"/>
    <property type="project" value="UniProtKB-SubCell"/>
</dbReference>
<name>A0A840U309_9BACT</name>
<dbReference type="InterPro" id="IPR021913">
    <property type="entry name" value="DUF3526"/>
</dbReference>
<gene>
    <name evidence="7" type="ORF">HNQ92_004389</name>
</gene>
<reference evidence="7 8" key="1">
    <citation type="submission" date="2020-08" db="EMBL/GenBank/DDBJ databases">
        <title>Genomic Encyclopedia of Type Strains, Phase IV (KMG-IV): sequencing the most valuable type-strain genomes for metagenomic binning, comparative biology and taxonomic classification.</title>
        <authorList>
            <person name="Goeker M."/>
        </authorList>
    </citation>
    <scope>NUCLEOTIDE SEQUENCE [LARGE SCALE GENOMIC DNA]</scope>
    <source>
        <strain evidence="7 8">DSM 105074</strain>
    </source>
</reference>
<comment type="caution">
    <text evidence="7">The sequence shown here is derived from an EMBL/GenBank/DDBJ whole genome shotgun (WGS) entry which is preliminary data.</text>
</comment>
<dbReference type="AlphaFoldDB" id="A0A840U309"/>
<feature type="transmembrane region" description="Helical" evidence="5">
    <location>
        <begin position="175"/>
        <end position="202"/>
    </location>
</feature>
<evidence type="ECO:0000256" key="1">
    <source>
        <dbReference type="ARBA" id="ARBA00004141"/>
    </source>
</evidence>
<evidence type="ECO:0000256" key="3">
    <source>
        <dbReference type="ARBA" id="ARBA00022989"/>
    </source>
</evidence>
<dbReference type="PANTHER" id="PTHR43471:SF1">
    <property type="entry name" value="ABC TRANSPORTER PERMEASE PROTEIN NOSY-RELATED"/>
    <property type="match status" value="1"/>
</dbReference>
<feature type="transmembrane region" description="Helical" evidence="5">
    <location>
        <begin position="130"/>
        <end position="154"/>
    </location>
</feature>
<organism evidence="7 8">
    <name type="scientific">Rhabdobacter roseus</name>
    <dbReference type="NCBI Taxonomy" id="1655419"/>
    <lineage>
        <taxon>Bacteria</taxon>
        <taxon>Pseudomonadati</taxon>
        <taxon>Bacteroidota</taxon>
        <taxon>Cytophagia</taxon>
        <taxon>Cytophagales</taxon>
        <taxon>Cytophagaceae</taxon>
        <taxon>Rhabdobacter</taxon>
    </lineage>
</organism>
<keyword evidence="8" id="KW-1185">Reference proteome</keyword>
<comment type="subcellular location">
    <subcellularLocation>
        <location evidence="1">Membrane</location>
        <topology evidence="1">Multi-pass membrane protein</topology>
    </subcellularLocation>
</comment>
<dbReference type="RefSeq" id="WP_184177143.1">
    <property type="nucleotide sequence ID" value="NZ_JACHGF010000008.1"/>
</dbReference>
<feature type="transmembrane region" description="Helical" evidence="5">
    <location>
        <begin position="21"/>
        <end position="39"/>
    </location>
</feature>
<dbReference type="GO" id="GO:0140359">
    <property type="term" value="F:ABC-type transporter activity"/>
    <property type="evidence" value="ECO:0007669"/>
    <property type="project" value="InterPro"/>
</dbReference>
<dbReference type="PANTHER" id="PTHR43471">
    <property type="entry name" value="ABC TRANSPORTER PERMEASE"/>
    <property type="match status" value="1"/>
</dbReference>
<evidence type="ECO:0000256" key="5">
    <source>
        <dbReference type="SAM" id="Phobius"/>
    </source>
</evidence>
<dbReference type="Pfam" id="PF12040">
    <property type="entry name" value="DUF3526"/>
    <property type="match status" value="1"/>
</dbReference>
<evidence type="ECO:0000313" key="7">
    <source>
        <dbReference type="EMBL" id="MBB5286229.1"/>
    </source>
</evidence>
<protein>
    <submittedName>
        <fullName evidence="7">ABC-2 type transport system permease protein</fullName>
    </submittedName>
</protein>
<keyword evidence="2 5" id="KW-0812">Transmembrane</keyword>
<sequence length="482" mass="54645">MRFEKARLLARHLWHTIFRSRTVFGLFLLVGFVAVYTAWVEWATFRQQRTIQRHYQQEARRDWLNNPDKHPHRMAHYGHYAFRPRSPLSLFDTGMDRFLGNAVYLEAHKQNTVNFSEAGFSTGLLRFGDISLAMLLQVLLPLLIFFLGAGSVAADRENGTLKLLLSQGISGLDVLVGKSLGLFAVSLMLFGPLLLLAAGLWLAALPGVPTGDEALRFGLLILFYGLYLVLFCVVTVLVSASSRTTKIALVSLIGIWLMSTIVLPRASQALGSYVYRLPSKTQFQTAIQADISQEGDSHNPDDPHYRALKDSLLRAYEVESVEQLPFNYSGYVMAEGEKISADIYNRHYNNLLDRFEQQNQFARVVSFLDPYLALKNLSMALSGTDFSRYVDFQQQAETYRYALAQKMNDLQISYVSNKKLGPTEKAYSIDRKYWQEVPDFVYRPSAVFPVLRGEWVSLASFGGWLLLLVYGVRWAANRLTAI</sequence>
<proteinExistence type="predicted"/>
<dbReference type="Proteomes" id="UP000557307">
    <property type="component" value="Unassembled WGS sequence"/>
</dbReference>
<keyword evidence="3 5" id="KW-1133">Transmembrane helix</keyword>